<evidence type="ECO:0000313" key="1">
    <source>
        <dbReference type="EMBL" id="URL58794.1"/>
    </source>
</evidence>
<dbReference type="Proteomes" id="UP001056681">
    <property type="component" value="Chromosome"/>
</dbReference>
<dbReference type="RefSeq" id="WP_250339475.1">
    <property type="nucleotide sequence ID" value="NZ_CP063231.1"/>
</dbReference>
<protein>
    <submittedName>
        <fullName evidence="1">Uncharacterized protein</fullName>
    </submittedName>
</protein>
<reference evidence="1" key="1">
    <citation type="submission" date="2020-10" db="EMBL/GenBank/DDBJ databases">
        <title>Whole-genome sequence of Luteibacter sp. EIF3.</title>
        <authorList>
            <person name="Friedrich I."/>
            <person name="Hertel R."/>
            <person name="Daniel R."/>
        </authorList>
    </citation>
    <scope>NUCLEOTIDE SEQUENCE</scope>
    <source>
        <strain evidence="1">EIF3</strain>
    </source>
</reference>
<name>A0ABY4T7C7_9GAMM</name>
<evidence type="ECO:0000313" key="2">
    <source>
        <dbReference type="Proteomes" id="UP001056681"/>
    </source>
</evidence>
<organism evidence="1 2">
    <name type="scientific">Luteibacter flocculans</name>
    <dbReference type="NCBI Taxonomy" id="2780091"/>
    <lineage>
        <taxon>Bacteria</taxon>
        <taxon>Pseudomonadati</taxon>
        <taxon>Pseudomonadota</taxon>
        <taxon>Gammaproteobacteria</taxon>
        <taxon>Lysobacterales</taxon>
        <taxon>Rhodanobacteraceae</taxon>
        <taxon>Luteibacter</taxon>
    </lineage>
</organism>
<accession>A0ABY4T7C7</accession>
<keyword evidence="2" id="KW-1185">Reference proteome</keyword>
<proteinExistence type="predicted"/>
<sequence>MGEFSKAFDWIDFARGRVRNAGGRRGRDEPPIHTFAVEMGGGIYYGQVGRRYLAGHQNAYNLEVVSFGWVKQDWLGTDPNPRFCAAFTSEELSDVQSLICAAVPVWRTLTHRPAFLYESDQTHFMGEVVFRDGWALLKDDGGGVR</sequence>
<dbReference type="EMBL" id="CP063231">
    <property type="protein sequence ID" value="URL58794.1"/>
    <property type="molecule type" value="Genomic_DNA"/>
</dbReference>
<gene>
    <name evidence="1" type="ORF">IM816_01315</name>
</gene>